<organism evidence="2 3">
    <name type="scientific">Jimgerdemannia flammicorona</name>
    <dbReference type="NCBI Taxonomy" id="994334"/>
    <lineage>
        <taxon>Eukaryota</taxon>
        <taxon>Fungi</taxon>
        <taxon>Fungi incertae sedis</taxon>
        <taxon>Mucoromycota</taxon>
        <taxon>Mucoromycotina</taxon>
        <taxon>Endogonomycetes</taxon>
        <taxon>Endogonales</taxon>
        <taxon>Endogonaceae</taxon>
        <taxon>Jimgerdemannia</taxon>
    </lineage>
</organism>
<feature type="compositionally biased region" description="Low complexity" evidence="1">
    <location>
        <begin position="53"/>
        <end position="67"/>
    </location>
</feature>
<evidence type="ECO:0000313" key="2">
    <source>
        <dbReference type="EMBL" id="RUS24296.1"/>
    </source>
</evidence>
<proteinExistence type="predicted"/>
<reference evidence="2 3" key="1">
    <citation type="journal article" date="2018" name="New Phytol.">
        <title>Phylogenomics of Endogonaceae and evolution of mycorrhizas within Mucoromycota.</title>
        <authorList>
            <person name="Chang Y."/>
            <person name="Desiro A."/>
            <person name="Na H."/>
            <person name="Sandor L."/>
            <person name="Lipzen A."/>
            <person name="Clum A."/>
            <person name="Barry K."/>
            <person name="Grigoriev I.V."/>
            <person name="Martin F.M."/>
            <person name="Stajich J.E."/>
            <person name="Smith M.E."/>
            <person name="Bonito G."/>
            <person name="Spatafora J.W."/>
        </authorList>
    </citation>
    <scope>NUCLEOTIDE SEQUENCE [LARGE SCALE GENOMIC DNA]</scope>
    <source>
        <strain evidence="2 3">AD002</strain>
    </source>
</reference>
<dbReference type="Proteomes" id="UP000274822">
    <property type="component" value="Unassembled WGS sequence"/>
</dbReference>
<feature type="compositionally biased region" description="Low complexity" evidence="1">
    <location>
        <begin position="84"/>
        <end position="112"/>
    </location>
</feature>
<name>A0A433Q3E4_9FUNG</name>
<sequence length="225" mass="23310">MYLSVESQSAFPYPAFRDHVVPYHSSSFTMIQPHPYQPQLASYSQSSAIAAAQQAQVAAAAASQQPQNPTTALPPQPNTVPASSQQAPHNPPHAAQQAAAAGTAGSTSKPSSQAPPQTGEPAPNANSTSGGTPVNIPQLADFASAMVFAMWHARRPSLAVLYNSSSPPPTSPINSGAGSPTSATPTPVQHRQSVSMATNASPAFKKFCLQVSCFRGSWDADDVTC</sequence>
<protein>
    <submittedName>
        <fullName evidence="2">Uncharacterized protein</fullName>
    </submittedName>
</protein>
<feature type="compositionally biased region" description="Polar residues" evidence="1">
    <location>
        <begin position="173"/>
        <end position="195"/>
    </location>
</feature>
<evidence type="ECO:0000313" key="3">
    <source>
        <dbReference type="Proteomes" id="UP000274822"/>
    </source>
</evidence>
<accession>A0A433Q3E4</accession>
<gene>
    <name evidence="2" type="ORF">BC938DRAFT_473813</name>
</gene>
<keyword evidence="3" id="KW-1185">Reference proteome</keyword>
<evidence type="ECO:0000256" key="1">
    <source>
        <dbReference type="SAM" id="MobiDB-lite"/>
    </source>
</evidence>
<dbReference type="AlphaFoldDB" id="A0A433Q3E4"/>
<dbReference type="EMBL" id="RBNJ01016490">
    <property type="protein sequence ID" value="RUS24296.1"/>
    <property type="molecule type" value="Genomic_DNA"/>
</dbReference>
<feature type="region of interest" description="Disordered" evidence="1">
    <location>
        <begin position="53"/>
        <end position="133"/>
    </location>
</feature>
<comment type="caution">
    <text evidence="2">The sequence shown here is derived from an EMBL/GenBank/DDBJ whole genome shotgun (WGS) entry which is preliminary data.</text>
</comment>
<feature type="region of interest" description="Disordered" evidence="1">
    <location>
        <begin position="164"/>
        <end position="195"/>
    </location>
</feature>